<keyword evidence="5" id="KW-0812">Transmembrane</keyword>
<dbReference type="RefSeq" id="WP_245591280.1">
    <property type="nucleotide sequence ID" value="NZ_AXWS01000007.1"/>
</dbReference>
<evidence type="ECO:0000256" key="1">
    <source>
        <dbReference type="ARBA" id="ARBA00006739"/>
    </source>
</evidence>
<comment type="similarity">
    <text evidence="1">Belongs to the glycosyltransferase 2 family.</text>
</comment>
<dbReference type="PANTHER" id="PTHR43179">
    <property type="entry name" value="RHAMNOSYLTRANSFERASE WBBL"/>
    <property type="match status" value="1"/>
</dbReference>
<reference evidence="9" key="1">
    <citation type="journal article" date="1998" name="Biochem. J. 329 (Pt">
        <title>A classification of nucleotide-diphospho-sugar glycosyltransferases based on amino acid sequence similarities .</title>
        <authorList>
            <person name="Campbell J.A."/>
            <person name="Davies G.J."/>
            <person name="Bulone V. V"/>
            <person name="Henrissat B."/>
        </authorList>
    </citation>
    <scope>NUCLEOTIDE SEQUENCE</scope>
</reference>
<feature type="compositionally biased region" description="Basic and acidic residues" evidence="4">
    <location>
        <begin position="1"/>
        <end position="17"/>
    </location>
</feature>
<dbReference type="AlphaFoldDB" id="A0A9U5G0A2"/>
<evidence type="ECO:0000313" key="8">
    <source>
        <dbReference type="Proteomes" id="UP000675920"/>
    </source>
</evidence>
<feature type="transmembrane region" description="Helical" evidence="5">
    <location>
        <begin position="296"/>
        <end position="314"/>
    </location>
</feature>
<proteinExistence type="inferred from homology"/>
<keyword evidence="5" id="KW-0472">Membrane</keyword>
<dbReference type="InterPro" id="IPR029044">
    <property type="entry name" value="Nucleotide-diphossugar_trans"/>
</dbReference>
<dbReference type="SUPFAM" id="SSF53448">
    <property type="entry name" value="Nucleotide-diphospho-sugar transferases"/>
    <property type="match status" value="1"/>
</dbReference>
<dbReference type="Pfam" id="PF00535">
    <property type="entry name" value="Glycos_transf_2"/>
    <property type="match status" value="1"/>
</dbReference>
<feature type="domain" description="Glycosyltransferase 2-like" evidence="7">
    <location>
        <begin position="202"/>
        <end position="332"/>
    </location>
</feature>
<evidence type="ECO:0000256" key="4">
    <source>
        <dbReference type="SAM" id="MobiDB-lite"/>
    </source>
</evidence>
<organism evidence="8 9">
    <name type="scientific">Derxia gummosa DSM 723</name>
    <dbReference type="NCBI Taxonomy" id="1121388"/>
    <lineage>
        <taxon>Bacteria</taxon>
        <taxon>Pseudomonadati</taxon>
        <taxon>Pseudomonadota</taxon>
        <taxon>Betaproteobacteria</taxon>
        <taxon>Burkholderiales</taxon>
        <taxon>Alcaligenaceae</taxon>
        <taxon>Derxia</taxon>
    </lineage>
</organism>
<evidence type="ECO:0000259" key="7">
    <source>
        <dbReference type="Pfam" id="PF13632"/>
    </source>
</evidence>
<dbReference type="GO" id="GO:0016757">
    <property type="term" value="F:glycosyltransferase activity"/>
    <property type="evidence" value="ECO:0007669"/>
    <property type="project" value="UniProtKB-KW"/>
</dbReference>
<accession>A0A9U5G0A2</accession>
<keyword evidence="2" id="KW-0328">Glycosyltransferase</keyword>
<dbReference type="Proteomes" id="UP000675920">
    <property type="component" value="Unplaced"/>
</dbReference>
<dbReference type="PANTHER" id="PTHR43179:SF12">
    <property type="entry name" value="GALACTOFURANOSYLTRANSFERASE GLFT2"/>
    <property type="match status" value="1"/>
</dbReference>
<dbReference type="Gene3D" id="3.90.550.10">
    <property type="entry name" value="Spore Coat Polysaccharide Biosynthesis Protein SpsA, Chain A"/>
    <property type="match status" value="1"/>
</dbReference>
<keyword evidence="8" id="KW-1185">Reference proteome</keyword>
<feature type="compositionally biased region" description="Low complexity" evidence="4">
    <location>
        <begin position="28"/>
        <end position="42"/>
    </location>
</feature>
<reference evidence="9" key="2">
    <citation type="journal article" date="2003" name="J. Mol. Biol.">
        <title>An evolving hierarchical family classification for glycosyltransferases.</title>
        <authorList>
            <person name="Coutinho P.M."/>
            <person name="Deleury E."/>
            <person name="Davies G.J."/>
            <person name="Henrissat B."/>
        </authorList>
    </citation>
    <scope>NUCLEOTIDE SEQUENCE</scope>
</reference>
<reference evidence="9" key="3">
    <citation type="submission" date="2025-08" db="UniProtKB">
        <authorList>
            <consortium name="RefSeq"/>
        </authorList>
    </citation>
    <scope>IDENTIFICATION</scope>
</reference>
<evidence type="ECO:0000259" key="6">
    <source>
        <dbReference type="Pfam" id="PF00535"/>
    </source>
</evidence>
<dbReference type="Pfam" id="PF13632">
    <property type="entry name" value="Glyco_trans_2_3"/>
    <property type="match status" value="1"/>
</dbReference>
<protein>
    <submittedName>
        <fullName evidence="9">Glycosyltransferase family 2 protein</fullName>
        <ecNumber evidence="9">2.4.-.-</ecNumber>
    </submittedName>
</protein>
<feature type="region of interest" description="Disordered" evidence="4">
    <location>
        <begin position="1"/>
        <end position="48"/>
    </location>
</feature>
<evidence type="ECO:0000256" key="3">
    <source>
        <dbReference type="ARBA" id="ARBA00022679"/>
    </source>
</evidence>
<dbReference type="EC" id="2.4.-.-" evidence="9"/>
<keyword evidence="5" id="KW-1133">Transmembrane helix</keyword>
<sequence length="379" mass="40297">MAGDARDVKIGRIEVPARPHSLTPGHETAGAVAGAGPTPAAAMPDNATGAAADPRAGVLASVVVPSYRRPALLERCLRALLAQDIDPRRYEIIVCDDGPDDATLDVVRRLGRESGGRPLLRYLAVTGTQGPAGARNRGWEDSHAPVIAFTDDDTIPEPGWLGAGLMALRPGVDAVAGAVVVPLPPRPTDYERNESGLAGARFVTANCFVRRSALVAVGGFDERFTAAWREDSDLEFALDAAGRRIGQAPDARVAHPVRPAGWGVSLKQQRKAQFDALLYRKWPRRYRAGIGAVPRADYWLVVAALLLAIGAALAGARGTALFAFAAWLGWTLAFALRRLRGNSLAPAHVAEMLVTSALIPPLSVGWRLVGALRFRVLFA</sequence>
<dbReference type="InterPro" id="IPR001173">
    <property type="entry name" value="Glyco_trans_2-like"/>
</dbReference>
<feature type="domain" description="Glycosyltransferase 2-like" evidence="6">
    <location>
        <begin position="61"/>
        <end position="184"/>
    </location>
</feature>
<name>A0A9U5G0A2_9BURK</name>
<evidence type="ECO:0000256" key="2">
    <source>
        <dbReference type="ARBA" id="ARBA00022676"/>
    </source>
</evidence>
<evidence type="ECO:0000313" key="9">
    <source>
        <dbReference type="RefSeq" id="WP_245591280.1"/>
    </source>
</evidence>
<evidence type="ECO:0000256" key="5">
    <source>
        <dbReference type="SAM" id="Phobius"/>
    </source>
</evidence>
<feature type="transmembrane region" description="Helical" evidence="5">
    <location>
        <begin position="320"/>
        <end position="337"/>
    </location>
</feature>
<keyword evidence="3" id="KW-0808">Transferase</keyword>